<feature type="domain" description="Carboxyltransferase" evidence="4">
    <location>
        <begin position="23"/>
        <end position="311"/>
    </location>
</feature>
<dbReference type="RefSeq" id="WP_021196713.1">
    <property type="nucleotide sequence ID" value="NZ_CP012605.1"/>
</dbReference>
<name>A0AAC9FR45_9RALS</name>
<evidence type="ECO:0000313" key="6">
    <source>
        <dbReference type="Proteomes" id="UP000077927"/>
    </source>
</evidence>
<gene>
    <name evidence="5" type="ORF">ACS15_0704</name>
</gene>
<protein>
    <recommendedName>
        <fullName evidence="4">Carboxyltransferase domain-containing protein</fullName>
    </recommendedName>
</protein>
<dbReference type="AlphaFoldDB" id="A0AAC9FR45"/>
<organism evidence="5 6">
    <name type="scientific">Ralstonia insidiosa</name>
    <dbReference type="NCBI Taxonomy" id="190721"/>
    <lineage>
        <taxon>Bacteria</taxon>
        <taxon>Pseudomonadati</taxon>
        <taxon>Pseudomonadota</taxon>
        <taxon>Betaproteobacteria</taxon>
        <taxon>Burkholderiales</taxon>
        <taxon>Burkholderiaceae</taxon>
        <taxon>Ralstonia</taxon>
    </lineage>
</organism>
<dbReference type="PANTHER" id="PTHR43309">
    <property type="entry name" value="5-OXOPROLINASE SUBUNIT C"/>
    <property type="match status" value="1"/>
</dbReference>
<evidence type="ECO:0000259" key="4">
    <source>
        <dbReference type="SMART" id="SM00797"/>
    </source>
</evidence>
<dbReference type="Gene3D" id="2.40.100.10">
    <property type="entry name" value="Cyclophilin-like"/>
    <property type="match status" value="1"/>
</dbReference>
<reference evidence="5 6" key="1">
    <citation type="submission" date="2015-09" db="EMBL/GenBank/DDBJ databases">
        <authorList>
            <person name="Xu Y."/>
            <person name="Nagy A."/>
            <person name="Liu N.T."/>
            <person name="Nou X."/>
        </authorList>
    </citation>
    <scope>NUCLEOTIDE SEQUENCE [LARGE SCALE GENOMIC DNA]</scope>
    <source>
        <strain evidence="5 6">FC1138</strain>
    </source>
</reference>
<dbReference type="EMBL" id="CP012605">
    <property type="protein sequence ID" value="ANH73544.1"/>
    <property type="molecule type" value="Genomic_DNA"/>
</dbReference>
<dbReference type="GO" id="GO:0016787">
    <property type="term" value="F:hydrolase activity"/>
    <property type="evidence" value="ECO:0007669"/>
    <property type="project" value="UniProtKB-KW"/>
</dbReference>
<dbReference type="Pfam" id="PF02626">
    <property type="entry name" value="CT_A_B"/>
    <property type="match status" value="1"/>
</dbReference>
<dbReference type="InterPro" id="IPR003778">
    <property type="entry name" value="CT_A_B"/>
</dbReference>
<dbReference type="KEGG" id="rin:ACS15_0704"/>
<dbReference type="PANTHER" id="PTHR43309:SF3">
    <property type="entry name" value="5-OXOPROLINASE SUBUNIT C"/>
    <property type="match status" value="1"/>
</dbReference>
<dbReference type="SUPFAM" id="SSF50891">
    <property type="entry name" value="Cyclophilin-like"/>
    <property type="match status" value="1"/>
</dbReference>
<keyword evidence="1" id="KW-0547">Nucleotide-binding</keyword>
<sequence>MIEILTNGAPNVIQDLGRPGTMALGVSRNGAMDTLAISLANALIGNEASAAAIEVCLFPFRARFEADTEFAVTGADCTVRLDGELVAPWWGRSARAGQSLSIERPKRGARAYVALRGGIDVEPVLGSRSTDLKAGFGGLGGRGLRRGDTLKLNAVQSRDQRATDLGVVPRDVPALWQELASGCVTVRTLPAAEYGLFTSEARHAFEHADYEVTPDANRVGYRLAGPCLPLVAPVELLSHGIVPGTLQVPPSGQPIVQLADANTCGGYPKIATIIEADLWRLAQAPIGCRIRFSMTDIDSALSALRTQREEQAKLRRTLALMAQRG</sequence>
<dbReference type="InterPro" id="IPR052708">
    <property type="entry name" value="PxpC"/>
</dbReference>
<evidence type="ECO:0000256" key="3">
    <source>
        <dbReference type="ARBA" id="ARBA00022840"/>
    </source>
</evidence>
<dbReference type="GO" id="GO:0005524">
    <property type="term" value="F:ATP binding"/>
    <property type="evidence" value="ECO:0007669"/>
    <property type="project" value="UniProtKB-KW"/>
</dbReference>
<dbReference type="InterPro" id="IPR029000">
    <property type="entry name" value="Cyclophilin-like_dom_sf"/>
</dbReference>
<dbReference type="NCBIfam" id="TIGR00724">
    <property type="entry name" value="urea_amlyse_rel"/>
    <property type="match status" value="1"/>
</dbReference>
<evidence type="ECO:0000256" key="1">
    <source>
        <dbReference type="ARBA" id="ARBA00022741"/>
    </source>
</evidence>
<keyword evidence="2" id="KW-0378">Hydrolase</keyword>
<dbReference type="Proteomes" id="UP000077927">
    <property type="component" value="Chromosome 1"/>
</dbReference>
<accession>A0AAC9FR45</accession>
<proteinExistence type="predicted"/>
<keyword evidence="3" id="KW-0067">ATP-binding</keyword>
<dbReference type="SMART" id="SM00797">
    <property type="entry name" value="AHS2"/>
    <property type="match status" value="1"/>
</dbReference>
<evidence type="ECO:0000313" key="5">
    <source>
        <dbReference type="EMBL" id="ANH73544.1"/>
    </source>
</evidence>
<evidence type="ECO:0000256" key="2">
    <source>
        <dbReference type="ARBA" id="ARBA00022801"/>
    </source>
</evidence>